<dbReference type="GO" id="GO:0000030">
    <property type="term" value="F:mannosyltransferase activity"/>
    <property type="evidence" value="ECO:0007669"/>
    <property type="project" value="InterPro"/>
</dbReference>
<keyword evidence="10" id="KW-1185">Reference proteome</keyword>
<dbReference type="PANTHER" id="PTHR13036:SF0">
    <property type="entry name" value="CHITOBIOSYLDIPHOSPHODOLICHOL BETA-MANNOSYLTRANSFERASE"/>
    <property type="match status" value="1"/>
</dbReference>
<dbReference type="InterPro" id="IPR026051">
    <property type="entry name" value="ALG1-like"/>
</dbReference>
<comment type="subcellular location">
    <subcellularLocation>
        <location evidence="1">Endoplasmic reticulum membrane</location>
        <topology evidence="1">Single-pass membrane protein</topology>
    </subcellularLocation>
</comment>
<protein>
    <recommendedName>
        <fullName evidence="11">Glycosyl transferase family 1 domain-containing protein</fullName>
    </recommendedName>
</protein>
<evidence type="ECO:0000313" key="10">
    <source>
        <dbReference type="Proteomes" id="UP000323506"/>
    </source>
</evidence>
<comment type="pathway">
    <text evidence="2">Protein modification; protein glycosylation.</text>
</comment>
<evidence type="ECO:0000256" key="4">
    <source>
        <dbReference type="ARBA" id="ARBA00022679"/>
    </source>
</evidence>
<evidence type="ECO:0008006" key="11">
    <source>
        <dbReference type="Google" id="ProtNLM"/>
    </source>
</evidence>
<evidence type="ECO:0000256" key="8">
    <source>
        <dbReference type="ARBA" id="ARBA00023136"/>
    </source>
</evidence>
<dbReference type="PANTHER" id="PTHR13036">
    <property type="entry name" value="BETA1,4 MANNOSYLTRANSFERASE"/>
    <property type="match status" value="1"/>
</dbReference>
<evidence type="ECO:0000256" key="6">
    <source>
        <dbReference type="ARBA" id="ARBA00022824"/>
    </source>
</evidence>
<dbReference type="AlphaFoldDB" id="A0A5D2EQ43"/>
<evidence type="ECO:0000256" key="2">
    <source>
        <dbReference type="ARBA" id="ARBA00004922"/>
    </source>
</evidence>
<gene>
    <name evidence="9" type="ORF">ES288_A11G251200v1</name>
</gene>
<keyword evidence="7" id="KW-1133">Transmembrane helix</keyword>
<accession>A0A5D2EQ43</accession>
<sequence length="216" mass="23903">MDLVLNFKSLLRFEKRYGQMANGSLCVTRTLQHELAQNWGIRLNRYLCHPLGVRDCVTARIGADDQNETLFTTQVGTDILLKPNRPALVVSSTSWAPDEDFGILLEAAVMYDRRAAALLDENDSADEGVLWKEISGGKQYLYPRLFFIITGSADLGICLHTSSSTLDLPMKVVDMFGCGLPVCAVSYSCIDQLVKVEKNGLLFSSSSELADELLML</sequence>
<keyword evidence="5" id="KW-0812">Transmembrane</keyword>
<keyword evidence="8" id="KW-0472">Membrane</keyword>
<name>A0A5D2EQ43_GOSDA</name>
<evidence type="ECO:0000256" key="1">
    <source>
        <dbReference type="ARBA" id="ARBA00004389"/>
    </source>
</evidence>
<evidence type="ECO:0000256" key="5">
    <source>
        <dbReference type="ARBA" id="ARBA00022692"/>
    </source>
</evidence>
<evidence type="ECO:0000313" key="9">
    <source>
        <dbReference type="EMBL" id="TYG95222.1"/>
    </source>
</evidence>
<keyword evidence="6" id="KW-0256">Endoplasmic reticulum</keyword>
<reference evidence="9 10" key="1">
    <citation type="submission" date="2019-06" db="EMBL/GenBank/DDBJ databases">
        <title>WGS assembly of Gossypium darwinii.</title>
        <authorList>
            <person name="Chen Z.J."/>
            <person name="Sreedasyam A."/>
            <person name="Ando A."/>
            <person name="Song Q."/>
            <person name="De L."/>
            <person name="Hulse-Kemp A."/>
            <person name="Ding M."/>
            <person name="Ye W."/>
            <person name="Kirkbride R."/>
            <person name="Jenkins J."/>
            <person name="Plott C."/>
            <person name="Lovell J."/>
            <person name="Lin Y.-M."/>
            <person name="Vaughn R."/>
            <person name="Liu B."/>
            <person name="Li W."/>
            <person name="Simpson S."/>
            <person name="Scheffler B."/>
            <person name="Saski C."/>
            <person name="Grover C."/>
            <person name="Hu G."/>
            <person name="Conover J."/>
            <person name="Carlson J."/>
            <person name="Shu S."/>
            <person name="Boston L."/>
            <person name="Williams M."/>
            <person name="Peterson D."/>
            <person name="Mcgee K."/>
            <person name="Jones D."/>
            <person name="Wendel J."/>
            <person name="Stelly D."/>
            <person name="Grimwood J."/>
            <person name="Schmutz J."/>
        </authorList>
    </citation>
    <scope>NUCLEOTIDE SEQUENCE [LARGE SCALE GENOMIC DNA]</scope>
    <source>
        <strain evidence="9">1808015.09</strain>
    </source>
</reference>
<evidence type="ECO:0000256" key="7">
    <source>
        <dbReference type="ARBA" id="ARBA00022989"/>
    </source>
</evidence>
<evidence type="ECO:0000256" key="3">
    <source>
        <dbReference type="ARBA" id="ARBA00022676"/>
    </source>
</evidence>
<proteinExistence type="predicted"/>
<dbReference type="Gene3D" id="3.40.50.2000">
    <property type="entry name" value="Glycogen Phosphorylase B"/>
    <property type="match status" value="1"/>
</dbReference>
<dbReference type="Proteomes" id="UP000323506">
    <property type="component" value="Chromosome A11"/>
</dbReference>
<dbReference type="GO" id="GO:0005789">
    <property type="term" value="C:endoplasmic reticulum membrane"/>
    <property type="evidence" value="ECO:0007669"/>
    <property type="project" value="UniProtKB-SubCell"/>
</dbReference>
<keyword evidence="3" id="KW-0328">Glycosyltransferase</keyword>
<organism evidence="9 10">
    <name type="scientific">Gossypium darwinii</name>
    <name type="common">Darwin's cotton</name>
    <name type="synonym">Gossypium barbadense var. darwinii</name>
    <dbReference type="NCBI Taxonomy" id="34276"/>
    <lineage>
        <taxon>Eukaryota</taxon>
        <taxon>Viridiplantae</taxon>
        <taxon>Streptophyta</taxon>
        <taxon>Embryophyta</taxon>
        <taxon>Tracheophyta</taxon>
        <taxon>Spermatophyta</taxon>
        <taxon>Magnoliopsida</taxon>
        <taxon>eudicotyledons</taxon>
        <taxon>Gunneridae</taxon>
        <taxon>Pentapetalae</taxon>
        <taxon>rosids</taxon>
        <taxon>malvids</taxon>
        <taxon>Malvales</taxon>
        <taxon>Malvaceae</taxon>
        <taxon>Malvoideae</taxon>
        <taxon>Gossypium</taxon>
    </lineage>
</organism>
<dbReference type="EMBL" id="CM017698">
    <property type="protein sequence ID" value="TYG95222.1"/>
    <property type="molecule type" value="Genomic_DNA"/>
</dbReference>
<keyword evidence="4" id="KW-0808">Transferase</keyword>